<name>A0ABT8H610_9ACTN</name>
<comment type="caution">
    <text evidence="2">The sequence shown here is derived from an EMBL/GenBank/DDBJ whole genome shotgun (WGS) entry which is preliminary data.</text>
</comment>
<proteinExistence type="predicted"/>
<keyword evidence="3" id="KW-1185">Reference proteome</keyword>
<organism evidence="2 3">
    <name type="scientific">Dietzia maris</name>
    <dbReference type="NCBI Taxonomy" id="37915"/>
    <lineage>
        <taxon>Bacteria</taxon>
        <taxon>Bacillati</taxon>
        <taxon>Actinomycetota</taxon>
        <taxon>Actinomycetes</taxon>
        <taxon>Mycobacteriales</taxon>
        <taxon>Dietziaceae</taxon>
        <taxon>Dietzia</taxon>
    </lineage>
</organism>
<dbReference type="EMBL" id="JAUHTB010000101">
    <property type="protein sequence ID" value="MDN4507911.1"/>
    <property type="molecule type" value="Genomic_DNA"/>
</dbReference>
<feature type="non-terminal residue" evidence="2">
    <location>
        <position position="1"/>
    </location>
</feature>
<evidence type="ECO:0000313" key="3">
    <source>
        <dbReference type="Proteomes" id="UP001172702"/>
    </source>
</evidence>
<gene>
    <name evidence="2" type="ORF">QYF62_17985</name>
</gene>
<evidence type="ECO:0000313" key="2">
    <source>
        <dbReference type="EMBL" id="MDN4507911.1"/>
    </source>
</evidence>
<feature type="compositionally biased region" description="Basic and acidic residues" evidence="1">
    <location>
        <begin position="64"/>
        <end position="76"/>
    </location>
</feature>
<sequence length="108" mass="11327">CQNILALARGDNKMLLERACGQLVSETSRRAISYTAVKQQLAALRTQAAARPTTTQPAVAATTDRLEPPPDRRDTTGAHLAGPEQFSLAALTGGPSPSSGTAGREELQ</sequence>
<dbReference type="Proteomes" id="UP001172702">
    <property type="component" value="Unassembled WGS sequence"/>
</dbReference>
<feature type="compositionally biased region" description="Low complexity" evidence="1">
    <location>
        <begin position="47"/>
        <end position="63"/>
    </location>
</feature>
<protein>
    <submittedName>
        <fullName evidence="2">Uncharacterized protein</fullName>
    </submittedName>
</protein>
<feature type="compositionally biased region" description="Low complexity" evidence="1">
    <location>
        <begin position="92"/>
        <end position="101"/>
    </location>
</feature>
<reference evidence="2 3" key="1">
    <citation type="submission" date="2023-07" db="EMBL/GenBank/DDBJ databases">
        <title>Strategy for survival of the halotoleranting strain Dietzia MX2 from the Yakshinskoe mineral salts deposit.</title>
        <authorList>
            <person name="Kharitonova M.A."/>
            <person name="Kupriyanova-Ashina F.G."/>
            <person name="Shakirov T.R."/>
            <person name="Vafina M.S."/>
            <person name="Ilinskaya O.N."/>
        </authorList>
    </citation>
    <scope>NUCLEOTIDE SEQUENCE [LARGE SCALE GENOMIC DNA]</scope>
    <source>
        <strain evidence="2 3">MX2</strain>
    </source>
</reference>
<accession>A0ABT8H610</accession>
<feature type="region of interest" description="Disordered" evidence="1">
    <location>
        <begin position="47"/>
        <end position="108"/>
    </location>
</feature>
<evidence type="ECO:0000256" key="1">
    <source>
        <dbReference type="SAM" id="MobiDB-lite"/>
    </source>
</evidence>